<protein>
    <submittedName>
        <fullName evidence="2">Uncharacterized protein</fullName>
    </submittedName>
</protein>
<evidence type="ECO:0000256" key="1">
    <source>
        <dbReference type="SAM" id="MobiDB-lite"/>
    </source>
</evidence>
<name>A0A6M3XUV9_9ZZZZ</name>
<proteinExistence type="predicted"/>
<organism evidence="2">
    <name type="scientific">viral metagenome</name>
    <dbReference type="NCBI Taxonomy" id="1070528"/>
    <lineage>
        <taxon>unclassified sequences</taxon>
        <taxon>metagenomes</taxon>
        <taxon>organismal metagenomes</taxon>
    </lineage>
</organism>
<gene>
    <name evidence="2" type="ORF">TM448B02664_0008</name>
</gene>
<feature type="compositionally biased region" description="Basic and acidic residues" evidence="1">
    <location>
        <begin position="50"/>
        <end position="66"/>
    </location>
</feature>
<sequence>MAIMRDKCGCVFNEHGRCAICDKHASEAWEKRAGNGIGHKRRTATQAPIEARERARHERQRERSAADRALLGR</sequence>
<evidence type="ECO:0000313" key="2">
    <source>
        <dbReference type="EMBL" id="QJI01620.1"/>
    </source>
</evidence>
<dbReference type="AlphaFoldDB" id="A0A6M3XUV9"/>
<accession>A0A6M3XUV9</accession>
<reference evidence="2" key="1">
    <citation type="submission" date="2020-03" db="EMBL/GenBank/DDBJ databases">
        <title>The deep terrestrial virosphere.</title>
        <authorList>
            <person name="Holmfeldt K."/>
            <person name="Nilsson E."/>
            <person name="Simone D."/>
            <person name="Lopez-Fernandez M."/>
            <person name="Wu X."/>
            <person name="de Brujin I."/>
            <person name="Lundin D."/>
            <person name="Andersson A."/>
            <person name="Bertilsson S."/>
            <person name="Dopson M."/>
        </authorList>
    </citation>
    <scope>NUCLEOTIDE SEQUENCE</scope>
    <source>
        <strain evidence="2">TM448B02664</strain>
    </source>
</reference>
<dbReference type="EMBL" id="MT144937">
    <property type="protein sequence ID" value="QJI01620.1"/>
    <property type="molecule type" value="Genomic_DNA"/>
</dbReference>
<feature type="region of interest" description="Disordered" evidence="1">
    <location>
        <begin position="32"/>
        <end position="73"/>
    </location>
</feature>